<organism evidence="1 2">
    <name type="scientific">Zhongshania marina</name>
    <dbReference type="NCBI Taxonomy" id="2304603"/>
    <lineage>
        <taxon>Bacteria</taxon>
        <taxon>Pseudomonadati</taxon>
        <taxon>Pseudomonadota</taxon>
        <taxon>Gammaproteobacteria</taxon>
        <taxon>Cellvibrionales</taxon>
        <taxon>Spongiibacteraceae</taxon>
        <taxon>Zhongshania</taxon>
    </lineage>
</organism>
<dbReference type="PANTHER" id="PTHR38784">
    <property type="entry name" value="SUCROSE PHOSPHORYLASE"/>
    <property type="match status" value="1"/>
</dbReference>
<name>A0A2S4HDJ0_9GAMM</name>
<dbReference type="PANTHER" id="PTHR38784:SF1">
    <property type="entry name" value="SUCROSE PHOSPHORYLASE"/>
    <property type="match status" value="1"/>
</dbReference>
<protein>
    <recommendedName>
        <fullName evidence="3">YaeQ family protein</fullName>
    </recommendedName>
</protein>
<accession>A0A2S4HDJ0</accession>
<dbReference type="InterPro" id="IPR038590">
    <property type="entry name" value="YaeQ_sf"/>
</dbReference>
<dbReference type="EMBL" id="PQGG01000035">
    <property type="protein sequence ID" value="POP51761.1"/>
    <property type="molecule type" value="Genomic_DNA"/>
</dbReference>
<dbReference type="PIRSF" id="PIRSF011484">
    <property type="entry name" value="YaeQ"/>
    <property type="match status" value="1"/>
</dbReference>
<evidence type="ECO:0008006" key="3">
    <source>
        <dbReference type="Google" id="ProtNLM"/>
    </source>
</evidence>
<evidence type="ECO:0000313" key="1">
    <source>
        <dbReference type="EMBL" id="POP51761.1"/>
    </source>
</evidence>
<dbReference type="Pfam" id="PF07152">
    <property type="entry name" value="YaeQ"/>
    <property type="match status" value="1"/>
</dbReference>
<dbReference type="OrthoDB" id="5293309at2"/>
<reference evidence="1" key="1">
    <citation type="submission" date="2018-01" db="EMBL/GenBank/DDBJ databases">
        <authorList>
            <person name="Yu X.-D."/>
        </authorList>
    </citation>
    <scope>NUCLEOTIDE SEQUENCE</scope>
    <source>
        <strain evidence="1">ZX-21</strain>
    </source>
</reference>
<evidence type="ECO:0000313" key="2">
    <source>
        <dbReference type="Proteomes" id="UP000237222"/>
    </source>
</evidence>
<gene>
    <name evidence="1" type="ORF">C0068_15520</name>
</gene>
<dbReference type="Proteomes" id="UP000237222">
    <property type="component" value="Unassembled WGS sequence"/>
</dbReference>
<comment type="caution">
    <text evidence="1">The sequence shown here is derived from an EMBL/GenBank/DDBJ whole genome shotgun (WGS) entry which is preliminary data.</text>
</comment>
<sequence length="178" mass="20890">MALNATLFKTTLDVSDLRRHYYQRHQFTVARHPSETDERMMLRILAFALYADEHLEFTKGLSTDEEPDLWQKSLTGEIDLWIEMGLPSEKRVRKARAIAKQVIIFIYGGRTAQMWWEENRNKISQHSNVKIFEVSIEDSTALKDIAQRTMRLQCTIDEDSVWVSDTENNLEIKLTEHC</sequence>
<proteinExistence type="predicted"/>
<dbReference type="InterPro" id="IPR011335">
    <property type="entry name" value="Restrct_endonuc-II-like"/>
</dbReference>
<dbReference type="SMART" id="SM01322">
    <property type="entry name" value="YaeQ"/>
    <property type="match status" value="1"/>
</dbReference>
<dbReference type="AlphaFoldDB" id="A0A2S4HDJ0"/>
<dbReference type="Gene3D" id="3.10.640.10">
    <property type="entry name" value="Restriction endonuclease-like alpha-beta roll domain"/>
    <property type="match status" value="1"/>
</dbReference>
<dbReference type="CDD" id="cd22368">
    <property type="entry name" value="YaeQ-like"/>
    <property type="match status" value="1"/>
</dbReference>
<dbReference type="SUPFAM" id="SSF52980">
    <property type="entry name" value="Restriction endonuclease-like"/>
    <property type="match status" value="1"/>
</dbReference>
<dbReference type="InterPro" id="IPR009822">
    <property type="entry name" value="YaeQ"/>
</dbReference>
<dbReference type="RefSeq" id="WP_103685386.1">
    <property type="nucleotide sequence ID" value="NZ_PQGG01000035.1"/>
</dbReference>